<evidence type="ECO:0000256" key="3">
    <source>
        <dbReference type="ARBA" id="ARBA00022741"/>
    </source>
</evidence>
<evidence type="ECO:0000313" key="13">
    <source>
        <dbReference type="Proteomes" id="UP000179284"/>
    </source>
</evidence>
<evidence type="ECO:0000256" key="4">
    <source>
        <dbReference type="ARBA" id="ARBA00022763"/>
    </source>
</evidence>
<dbReference type="GO" id="GO:0005524">
    <property type="term" value="F:ATP binding"/>
    <property type="evidence" value="ECO:0007669"/>
    <property type="project" value="UniProtKB-UniRule"/>
</dbReference>
<dbReference type="InterPro" id="IPR036678">
    <property type="entry name" value="MutS_con_dom_sf"/>
</dbReference>
<sequence>MGSTTMFESVDIDKVSPMMQHYLQTKREYKDCILFYRLGDFYELFFDDAQVASKELELTLTGKACGLEERAPMCGIPFHAVDSYLTKLVSRGFKVAICEQTEDPKLAKGIVKRDVTRIVTPGTNLNMQSLEETKNNYIMSIIYTPDNIGISVADLTTGDYYLTEVENLRAAVDEIGKYSPSEIICNEAFNFSGIDIDELRNRLQIFINPLDSRYFDEDSCKKLLMKHFKVSSLIGLGIEDFPNGVVAAGALLQYLTDMQKSDISIITHIYPYLTSKFMLLDSSTRRNLELVETMRDKQKRGTLLWVLDKTKTAMGARMLRSFIEQPLIDKDEILLRQGAVDALVKNVITREEIREYLNPVYDLERLMSKIIFKTANPRDLLAFRNSIKMIPAIITALTDVKDNEALNKLFSELDPLTDIYELIDQAIVEEPPLTIRESGIIKEGFDKDIDHFREAGTNGKGWLAKLEDEEKENTGIKSLKIKYSNVFGYSFEVTNSFKDKVPDYFIRKQTLANAERYTTPKLKELEDTILNAQDKLNNLEYEMFCKIRDSIALEINRIQSTAKAIALLDVYASLAYVAEKNHYVKPVINDKGVINIKNGRHPVVEKMLDSADMFISNDTYLDNKKHCISIITGPNMAGKSTYMRQTALIVLMAQIGCFIPAEKADICVVDRIFTRVGASDDLGSGQSTFMVEMNEVANILRNATPNSLLILDEIGRGTSTYDGLAIAWAVTEHISNRKILGAKTLFATHYHELTELEGKMDNVNNYCIAVKENGDNIVFLRKIVKGGADKSYGIQVAKLAGVPDMVIDRAKEIVAELTDNDITEKVQAIARDSKGDKKVKVQHYDDVDIDQMSLFDTVTDEDVLKRLQEIDITTLTPMDALNTLYKLQSDLKNRWKN</sequence>
<dbReference type="Pfam" id="PF05192">
    <property type="entry name" value="MutS_III"/>
    <property type="match status" value="1"/>
</dbReference>
<dbReference type="FunFam" id="3.40.1170.10:FF:000001">
    <property type="entry name" value="DNA mismatch repair protein MutS"/>
    <property type="match status" value="1"/>
</dbReference>
<dbReference type="Proteomes" id="UP000179284">
    <property type="component" value="Chromosome I"/>
</dbReference>
<accession>A0A1D9P1H1</accession>
<gene>
    <name evidence="9" type="primary">mutS</name>
    <name evidence="12" type="ORF">bhn_I1318</name>
</gene>
<dbReference type="InterPro" id="IPR027417">
    <property type="entry name" value="P-loop_NTPase"/>
</dbReference>
<evidence type="ECO:0000313" key="12">
    <source>
        <dbReference type="EMBL" id="AOZ96352.1"/>
    </source>
</evidence>
<dbReference type="Gene3D" id="3.40.50.300">
    <property type="entry name" value="P-loop containing nucleotide triphosphate hydrolases"/>
    <property type="match status" value="1"/>
</dbReference>
<dbReference type="InterPro" id="IPR007696">
    <property type="entry name" value="DNA_mismatch_repair_MutS_core"/>
</dbReference>
<feature type="domain" description="DNA mismatch repair proteins mutS family" evidence="11">
    <location>
        <begin position="707"/>
        <end position="723"/>
    </location>
</feature>
<dbReference type="FunFam" id="1.10.1420.10:FF:000001">
    <property type="entry name" value="DNA mismatch repair protein MutS"/>
    <property type="match status" value="1"/>
</dbReference>
<dbReference type="InterPro" id="IPR036187">
    <property type="entry name" value="DNA_mismatch_repair_MutS_sf"/>
</dbReference>
<evidence type="ECO:0000259" key="11">
    <source>
        <dbReference type="PROSITE" id="PS00486"/>
    </source>
</evidence>
<dbReference type="InterPro" id="IPR005748">
    <property type="entry name" value="DNA_mismatch_repair_MutS"/>
</dbReference>
<dbReference type="AlphaFoldDB" id="A0A1D9P1H1"/>
<dbReference type="HAMAP" id="MF_00096">
    <property type="entry name" value="MutS"/>
    <property type="match status" value="1"/>
</dbReference>
<keyword evidence="4 9" id="KW-0227">DNA damage</keyword>
<dbReference type="InterPro" id="IPR007861">
    <property type="entry name" value="DNA_mismatch_repair_MutS_clamp"/>
</dbReference>
<dbReference type="GO" id="GO:0005829">
    <property type="term" value="C:cytosol"/>
    <property type="evidence" value="ECO:0007669"/>
    <property type="project" value="TreeGrafter"/>
</dbReference>
<evidence type="ECO:0000256" key="2">
    <source>
        <dbReference type="ARBA" id="ARBA00021982"/>
    </source>
</evidence>
<dbReference type="SUPFAM" id="SSF52540">
    <property type="entry name" value="P-loop containing nucleoside triphosphate hydrolases"/>
    <property type="match status" value="1"/>
</dbReference>
<dbReference type="Gene3D" id="3.40.1170.10">
    <property type="entry name" value="DNA repair protein MutS, domain I"/>
    <property type="match status" value="1"/>
</dbReference>
<dbReference type="Gene3D" id="3.30.420.110">
    <property type="entry name" value="MutS, connector domain"/>
    <property type="match status" value="1"/>
</dbReference>
<dbReference type="FunFam" id="3.40.50.300:FF:000870">
    <property type="entry name" value="MutS protein homolog 4"/>
    <property type="match status" value="1"/>
</dbReference>
<keyword evidence="7 9" id="KW-0234">DNA repair</keyword>
<name>A0A1D9P1H1_9FIRM</name>
<dbReference type="PROSITE" id="PS00486">
    <property type="entry name" value="DNA_MISMATCH_REPAIR_2"/>
    <property type="match status" value="1"/>
</dbReference>
<dbReference type="NCBIfam" id="NF003810">
    <property type="entry name" value="PRK05399.1"/>
    <property type="match status" value="1"/>
</dbReference>
<dbReference type="PIRSF" id="PIRSF037677">
    <property type="entry name" value="DNA_mis_repair_Msh6"/>
    <property type="match status" value="1"/>
</dbReference>
<dbReference type="InterPro" id="IPR017261">
    <property type="entry name" value="DNA_mismatch_repair_MutS/MSH"/>
</dbReference>
<evidence type="ECO:0000256" key="10">
    <source>
        <dbReference type="RuleBase" id="RU003756"/>
    </source>
</evidence>
<dbReference type="EMBL" id="CP017831">
    <property type="protein sequence ID" value="AOZ96352.1"/>
    <property type="molecule type" value="Genomic_DNA"/>
</dbReference>
<dbReference type="SUPFAM" id="SSF48334">
    <property type="entry name" value="DNA repair protein MutS, domain III"/>
    <property type="match status" value="1"/>
</dbReference>
<dbReference type="SMART" id="SM00534">
    <property type="entry name" value="MUTSac"/>
    <property type="match status" value="1"/>
</dbReference>
<dbReference type="Gene3D" id="1.10.1420.10">
    <property type="match status" value="2"/>
</dbReference>
<organism evidence="12 13">
    <name type="scientific">Butyrivibrio hungatei</name>
    <dbReference type="NCBI Taxonomy" id="185008"/>
    <lineage>
        <taxon>Bacteria</taxon>
        <taxon>Bacillati</taxon>
        <taxon>Bacillota</taxon>
        <taxon>Clostridia</taxon>
        <taxon>Lachnospirales</taxon>
        <taxon>Lachnospiraceae</taxon>
        <taxon>Butyrivibrio</taxon>
    </lineage>
</organism>
<dbReference type="GO" id="GO:0030983">
    <property type="term" value="F:mismatched DNA binding"/>
    <property type="evidence" value="ECO:0007669"/>
    <property type="project" value="InterPro"/>
</dbReference>
<proteinExistence type="inferred from homology"/>
<feature type="binding site" evidence="9">
    <location>
        <begin position="633"/>
        <end position="640"/>
    </location>
    <ligand>
        <name>ATP</name>
        <dbReference type="ChEBI" id="CHEBI:30616"/>
    </ligand>
</feature>
<dbReference type="CDD" id="cd03284">
    <property type="entry name" value="ABC_MutS1"/>
    <property type="match status" value="1"/>
</dbReference>
<evidence type="ECO:0000256" key="1">
    <source>
        <dbReference type="ARBA" id="ARBA00006271"/>
    </source>
</evidence>
<dbReference type="Pfam" id="PF00488">
    <property type="entry name" value="MutS_V"/>
    <property type="match status" value="1"/>
</dbReference>
<dbReference type="Pfam" id="PF05188">
    <property type="entry name" value="MutS_II"/>
    <property type="match status" value="1"/>
</dbReference>
<dbReference type="SMART" id="SM00533">
    <property type="entry name" value="MUTSd"/>
    <property type="match status" value="1"/>
</dbReference>
<dbReference type="InterPro" id="IPR007860">
    <property type="entry name" value="DNA_mmatch_repair_MutS_con_dom"/>
</dbReference>
<dbReference type="PANTHER" id="PTHR11361">
    <property type="entry name" value="DNA MISMATCH REPAIR PROTEIN MUTS FAMILY MEMBER"/>
    <property type="match status" value="1"/>
</dbReference>
<evidence type="ECO:0000256" key="7">
    <source>
        <dbReference type="ARBA" id="ARBA00023204"/>
    </source>
</evidence>
<evidence type="ECO:0000256" key="8">
    <source>
        <dbReference type="ARBA" id="ARBA00024647"/>
    </source>
</evidence>
<keyword evidence="3 9" id="KW-0547">Nucleotide-binding</keyword>
<dbReference type="KEGG" id="bhu:bhn_I1318"/>
<evidence type="ECO:0000256" key="5">
    <source>
        <dbReference type="ARBA" id="ARBA00022840"/>
    </source>
</evidence>
<dbReference type="Pfam" id="PF01624">
    <property type="entry name" value="MutS_I"/>
    <property type="match status" value="1"/>
</dbReference>
<dbReference type="GO" id="GO:0140664">
    <property type="term" value="F:ATP-dependent DNA damage sensor activity"/>
    <property type="evidence" value="ECO:0007669"/>
    <property type="project" value="InterPro"/>
</dbReference>
<dbReference type="Pfam" id="PF05190">
    <property type="entry name" value="MutS_IV"/>
    <property type="match status" value="1"/>
</dbReference>
<dbReference type="GO" id="GO:0006298">
    <property type="term" value="P:mismatch repair"/>
    <property type="evidence" value="ECO:0007669"/>
    <property type="project" value="UniProtKB-UniRule"/>
</dbReference>
<dbReference type="InterPro" id="IPR016151">
    <property type="entry name" value="DNA_mismatch_repair_MutS_N"/>
</dbReference>
<dbReference type="InterPro" id="IPR045076">
    <property type="entry name" value="MutS"/>
</dbReference>
<dbReference type="SUPFAM" id="SSF55271">
    <property type="entry name" value="DNA repair protein MutS, domain I"/>
    <property type="match status" value="1"/>
</dbReference>
<keyword evidence="5 9" id="KW-0067">ATP-binding</keyword>
<dbReference type="NCBIfam" id="TIGR01070">
    <property type="entry name" value="mutS1"/>
    <property type="match status" value="1"/>
</dbReference>
<dbReference type="PANTHER" id="PTHR11361:SF34">
    <property type="entry name" value="DNA MISMATCH REPAIR PROTEIN MSH1, MITOCHONDRIAL"/>
    <property type="match status" value="1"/>
</dbReference>
<comment type="similarity">
    <text evidence="1 9 10">Belongs to the DNA mismatch repair MutS family.</text>
</comment>
<dbReference type="InterPro" id="IPR000432">
    <property type="entry name" value="DNA_mismatch_repair_MutS_C"/>
</dbReference>
<dbReference type="SUPFAM" id="SSF53150">
    <property type="entry name" value="DNA repair protein MutS, domain II"/>
    <property type="match status" value="1"/>
</dbReference>
<dbReference type="GO" id="GO:0003684">
    <property type="term" value="F:damaged DNA binding"/>
    <property type="evidence" value="ECO:0007669"/>
    <property type="project" value="UniProtKB-UniRule"/>
</dbReference>
<protein>
    <recommendedName>
        <fullName evidence="2 9">DNA mismatch repair protein MutS</fullName>
    </recommendedName>
</protein>
<reference evidence="13" key="1">
    <citation type="submission" date="2016-10" db="EMBL/GenBank/DDBJ databases">
        <title>The complete genome sequence of the rumen bacterium Butyrivibrio hungatei MB2003.</title>
        <authorList>
            <person name="Palevich N."/>
            <person name="Kelly W.J."/>
            <person name="Leahy S.C."/>
            <person name="Altermann E."/>
            <person name="Rakonjac J."/>
            <person name="Attwood G.T."/>
        </authorList>
    </citation>
    <scope>NUCLEOTIDE SEQUENCE [LARGE SCALE GENOMIC DNA]</scope>
    <source>
        <strain evidence="13">MB2003</strain>
    </source>
</reference>
<evidence type="ECO:0000256" key="9">
    <source>
        <dbReference type="HAMAP-Rule" id="MF_00096"/>
    </source>
</evidence>
<keyword evidence="6 9" id="KW-0238">DNA-binding</keyword>
<comment type="function">
    <text evidence="8 9">This protein is involved in the repair of mismatches in DNA. It is possible that it carries out the mismatch recognition step. This protein has a weak ATPase activity.</text>
</comment>
<evidence type="ECO:0000256" key="6">
    <source>
        <dbReference type="ARBA" id="ARBA00023125"/>
    </source>
</evidence>
<dbReference type="InterPro" id="IPR007695">
    <property type="entry name" value="DNA_mismatch_repair_MutS-lik_N"/>
</dbReference>
<keyword evidence="13" id="KW-1185">Reference proteome</keyword>